<dbReference type="PaxDb" id="67767-A0A0J7JZR5"/>
<keyword evidence="4" id="KW-1185">Reference proteome</keyword>
<evidence type="ECO:0000313" key="4">
    <source>
        <dbReference type="Proteomes" id="UP000036403"/>
    </source>
</evidence>
<reference evidence="3 4" key="1">
    <citation type="submission" date="2015-04" db="EMBL/GenBank/DDBJ databases">
        <title>Lasius niger genome sequencing.</title>
        <authorList>
            <person name="Konorov E.A."/>
            <person name="Nikitin M.A."/>
            <person name="Kirill M.V."/>
            <person name="Chang P."/>
        </authorList>
    </citation>
    <scope>NUCLEOTIDE SEQUENCE [LARGE SCALE GENOMIC DNA]</scope>
    <source>
        <tissue evidence="3">Whole</tissue>
    </source>
</reference>
<feature type="region of interest" description="Disordered" evidence="2">
    <location>
        <begin position="1"/>
        <end position="31"/>
    </location>
</feature>
<feature type="coiled-coil region" evidence="1">
    <location>
        <begin position="47"/>
        <end position="98"/>
    </location>
</feature>
<evidence type="ECO:0000313" key="3">
    <source>
        <dbReference type="EMBL" id="KMQ83663.1"/>
    </source>
</evidence>
<sequence length="183" mass="22338">MIGKMAGGEARKFRTEGGKEGGEREEGWVKDRGGDGGWWKYVEEEEMEEEEGEREGERELWKKLENRIERKKRKEEERERERVAREKLEEQVRRERRSRNLVWRGIEGDSFEERCRLLKLLLERILGRKVELRGVEERIGKRGKRLLLVIMEEKEDRDEILEKRREIGRRWRMEVDEDLTREE</sequence>
<protein>
    <submittedName>
        <fullName evidence="3">Uncharacterized protein</fullName>
    </submittedName>
</protein>
<feature type="non-terminal residue" evidence="3">
    <location>
        <position position="183"/>
    </location>
</feature>
<proteinExistence type="predicted"/>
<dbReference type="Proteomes" id="UP000036403">
    <property type="component" value="Unassembled WGS sequence"/>
</dbReference>
<gene>
    <name evidence="3" type="ORF">RF55_19417</name>
</gene>
<organism evidence="3 4">
    <name type="scientific">Lasius niger</name>
    <name type="common">Black garden ant</name>
    <dbReference type="NCBI Taxonomy" id="67767"/>
    <lineage>
        <taxon>Eukaryota</taxon>
        <taxon>Metazoa</taxon>
        <taxon>Ecdysozoa</taxon>
        <taxon>Arthropoda</taxon>
        <taxon>Hexapoda</taxon>
        <taxon>Insecta</taxon>
        <taxon>Pterygota</taxon>
        <taxon>Neoptera</taxon>
        <taxon>Endopterygota</taxon>
        <taxon>Hymenoptera</taxon>
        <taxon>Apocrita</taxon>
        <taxon>Aculeata</taxon>
        <taxon>Formicoidea</taxon>
        <taxon>Formicidae</taxon>
        <taxon>Formicinae</taxon>
        <taxon>Lasius</taxon>
        <taxon>Lasius</taxon>
    </lineage>
</organism>
<evidence type="ECO:0000256" key="1">
    <source>
        <dbReference type="SAM" id="Coils"/>
    </source>
</evidence>
<comment type="caution">
    <text evidence="3">The sequence shown here is derived from an EMBL/GenBank/DDBJ whole genome shotgun (WGS) entry which is preliminary data.</text>
</comment>
<dbReference type="AlphaFoldDB" id="A0A0J7JZR5"/>
<dbReference type="EMBL" id="LBMM01018944">
    <property type="protein sequence ID" value="KMQ83663.1"/>
    <property type="molecule type" value="Genomic_DNA"/>
</dbReference>
<name>A0A0J7JZR5_LASNI</name>
<evidence type="ECO:0000256" key="2">
    <source>
        <dbReference type="SAM" id="MobiDB-lite"/>
    </source>
</evidence>
<keyword evidence="1" id="KW-0175">Coiled coil</keyword>
<feature type="compositionally biased region" description="Basic and acidic residues" evidence="2">
    <location>
        <begin position="9"/>
        <end position="31"/>
    </location>
</feature>
<accession>A0A0J7JZR5</accession>